<dbReference type="AlphaFoldDB" id="A0AAE0WCU1"/>
<reference evidence="1" key="3">
    <citation type="submission" date="2023-05" db="EMBL/GenBank/DDBJ databases">
        <authorList>
            <person name="Smith C.H."/>
        </authorList>
    </citation>
    <scope>NUCLEOTIDE SEQUENCE</scope>
    <source>
        <strain evidence="1">CHS0354</strain>
        <tissue evidence="1">Mantle</tissue>
    </source>
</reference>
<evidence type="ECO:0000313" key="1">
    <source>
        <dbReference type="EMBL" id="KAK3608640.1"/>
    </source>
</evidence>
<sequence length="121" mass="13732">MYQLALLTPPTPKSQYVGEELGFKINIEMLTSRQAHEVHQGFDKSIKDEDGLSSCKHETGHIFQQLVRVINQISARLENVPITENLVPSSNIHGTTVHQTFAYEDLSRVNWMREQAAILSK</sequence>
<protein>
    <submittedName>
        <fullName evidence="1">Uncharacterized protein</fullName>
    </submittedName>
</protein>
<reference evidence="1" key="1">
    <citation type="journal article" date="2021" name="Genome Biol. Evol.">
        <title>A High-Quality Reference Genome for a Parasitic Bivalve with Doubly Uniparental Inheritance (Bivalvia: Unionida).</title>
        <authorList>
            <person name="Smith C.H."/>
        </authorList>
    </citation>
    <scope>NUCLEOTIDE SEQUENCE</scope>
    <source>
        <strain evidence="1">CHS0354</strain>
    </source>
</reference>
<gene>
    <name evidence="1" type="ORF">CHS0354_042642</name>
</gene>
<evidence type="ECO:0000313" key="2">
    <source>
        <dbReference type="Proteomes" id="UP001195483"/>
    </source>
</evidence>
<dbReference type="EMBL" id="JAEAOA010002356">
    <property type="protein sequence ID" value="KAK3608640.1"/>
    <property type="molecule type" value="Genomic_DNA"/>
</dbReference>
<reference evidence="1" key="2">
    <citation type="journal article" date="2021" name="Genome Biol. Evol.">
        <title>Developing a high-quality reference genome for a parasitic bivalve with doubly uniparental inheritance (Bivalvia: Unionida).</title>
        <authorList>
            <person name="Smith C.H."/>
        </authorList>
    </citation>
    <scope>NUCLEOTIDE SEQUENCE</scope>
    <source>
        <strain evidence="1">CHS0354</strain>
        <tissue evidence="1">Mantle</tissue>
    </source>
</reference>
<organism evidence="1 2">
    <name type="scientific">Potamilus streckersoni</name>
    <dbReference type="NCBI Taxonomy" id="2493646"/>
    <lineage>
        <taxon>Eukaryota</taxon>
        <taxon>Metazoa</taxon>
        <taxon>Spiralia</taxon>
        <taxon>Lophotrochozoa</taxon>
        <taxon>Mollusca</taxon>
        <taxon>Bivalvia</taxon>
        <taxon>Autobranchia</taxon>
        <taxon>Heteroconchia</taxon>
        <taxon>Palaeoheterodonta</taxon>
        <taxon>Unionida</taxon>
        <taxon>Unionoidea</taxon>
        <taxon>Unionidae</taxon>
        <taxon>Ambleminae</taxon>
        <taxon>Lampsilini</taxon>
        <taxon>Potamilus</taxon>
    </lineage>
</organism>
<accession>A0AAE0WCU1</accession>
<comment type="caution">
    <text evidence="1">The sequence shown here is derived from an EMBL/GenBank/DDBJ whole genome shotgun (WGS) entry which is preliminary data.</text>
</comment>
<dbReference type="Proteomes" id="UP001195483">
    <property type="component" value="Unassembled WGS sequence"/>
</dbReference>
<proteinExistence type="predicted"/>
<name>A0AAE0WCU1_9BIVA</name>
<keyword evidence="2" id="KW-1185">Reference proteome</keyword>